<dbReference type="KEGG" id="rms:RMA_0891"/>
<evidence type="ECO:0000256" key="7">
    <source>
        <dbReference type="ARBA" id="ARBA00022692"/>
    </source>
</evidence>
<keyword evidence="3" id="KW-1003">Cell membrane</keyword>
<sequence length="598" mass="67225">MTLKSMLNKKILHGELISRRAFIIGLGKLGFLSLLGIRMFYLQLIKSEEYKTLSDKNRINFVVLPPTRGRIYDLDGNILATNKPCYQLVIDRSINNNYRDELEIISNILNLSPEKYNYIKQKIKKSSRHTPLIIFDQLDWQQVSMIEEQKHKLASIFIDIGYLRFYPFSSVTSHLIGYLGQINEQEKRELNIHSLSNFNIGKSGIEKYYDNKLRGEFGYKKVEVNAYGKQVREIAGIPTKSGEDMYLNIDASLQQNIQQYLNPKGSSAIVMDTKTGHVLICASTPGFESNHFSKLSEHYWQSLTSDPYKPLINKVIQNSYPPGSVFKIITVLAALEVGINPNKTVFCDGSSALGTNSFRCWNHSGHGTLDMMSALKHSCNIYMYELARIIGPDKILEVAREFGLGSKTGIDLAPESSGFVPSKEWKKKKLKLPWSIGDSFNLAIGQGFLGVTPMQLARFITAIASNGKLYTPRILKNDPEFYNVNIKPENITIIQESLYNTVNVAGGTAYYNRILGKNRQLAGKTGTSQVQGKLNAKDDLSRKSIAWERRNHALFLGFAPYHDPSYSVTVFIDHGGGGSKAAAPVARKIMSDVLDKYL</sequence>
<dbReference type="SUPFAM" id="SSF56601">
    <property type="entry name" value="beta-lactamase/transpeptidase-like"/>
    <property type="match status" value="1"/>
</dbReference>
<keyword evidence="8" id="KW-0378">Hydrolase</keyword>
<keyword evidence="11 14" id="KW-1133">Transmembrane helix</keyword>
<dbReference type="InterPro" id="IPR012338">
    <property type="entry name" value="Beta-lactam/transpept-like"/>
</dbReference>
<dbReference type="InterPro" id="IPR017790">
    <property type="entry name" value="Penicillin-binding_protein_2"/>
</dbReference>
<dbReference type="InterPro" id="IPR005311">
    <property type="entry name" value="PBP_dimer"/>
</dbReference>
<keyword evidence="9" id="KW-0133">Cell shape</keyword>
<dbReference type="GO" id="GO:0006508">
    <property type="term" value="P:proteolysis"/>
    <property type="evidence" value="ECO:0007669"/>
    <property type="project" value="UniProtKB-KW"/>
</dbReference>
<dbReference type="NCBIfam" id="TIGR03423">
    <property type="entry name" value="pbp2_mrdA"/>
    <property type="match status" value="1"/>
</dbReference>
<dbReference type="InterPro" id="IPR036138">
    <property type="entry name" value="PBP_dimer_sf"/>
</dbReference>
<keyword evidence="13" id="KW-0961">Cell wall biogenesis/degradation</keyword>
<evidence type="ECO:0000259" key="16">
    <source>
        <dbReference type="Pfam" id="PF03717"/>
    </source>
</evidence>
<dbReference type="GO" id="GO:0008658">
    <property type="term" value="F:penicillin binding"/>
    <property type="evidence" value="ECO:0007669"/>
    <property type="project" value="InterPro"/>
</dbReference>
<gene>
    <name evidence="17" type="primary">pbpA1</name>
    <name evidence="17" type="ordered locus">RMA_0891</name>
</gene>
<dbReference type="GO" id="GO:0071972">
    <property type="term" value="F:peptidoglycan L,D-transpeptidase activity"/>
    <property type="evidence" value="ECO:0007669"/>
    <property type="project" value="TreeGrafter"/>
</dbReference>
<dbReference type="InterPro" id="IPR050515">
    <property type="entry name" value="Beta-lactam/transpept"/>
</dbReference>
<feature type="transmembrane region" description="Helical" evidence="14">
    <location>
        <begin position="21"/>
        <end position="41"/>
    </location>
</feature>
<proteinExistence type="predicted"/>
<dbReference type="GO" id="GO:0005886">
    <property type="term" value="C:plasma membrane"/>
    <property type="evidence" value="ECO:0007669"/>
    <property type="project" value="UniProtKB-SubCell"/>
</dbReference>
<evidence type="ECO:0000313" key="18">
    <source>
        <dbReference type="Proteomes" id="UP000001311"/>
    </source>
</evidence>
<dbReference type="HOGENOM" id="CLU_009289_1_2_5"/>
<keyword evidence="7 14" id="KW-0812">Transmembrane</keyword>
<protein>
    <submittedName>
        <fullName evidence="17">Penicillin-binding protein</fullName>
    </submittedName>
</protein>
<keyword evidence="10" id="KW-0573">Peptidoglycan synthesis</keyword>
<feature type="domain" description="Penicillin-binding protein transpeptidase" evidence="15">
    <location>
        <begin position="267"/>
        <end position="590"/>
    </location>
</feature>
<keyword evidence="18" id="KW-1185">Reference proteome</keyword>
<dbReference type="Gene3D" id="3.90.1310.10">
    <property type="entry name" value="Penicillin-binding protein 2a (Domain 2)"/>
    <property type="match status" value="1"/>
</dbReference>
<dbReference type="PANTHER" id="PTHR30627:SF2">
    <property type="entry name" value="PEPTIDOGLYCAN D,D-TRANSPEPTIDASE MRDA"/>
    <property type="match status" value="1"/>
</dbReference>
<evidence type="ECO:0000256" key="4">
    <source>
        <dbReference type="ARBA" id="ARBA00022519"/>
    </source>
</evidence>
<dbReference type="AlphaFoldDB" id="A8F243"/>
<dbReference type="GO" id="GO:0071555">
    <property type="term" value="P:cell wall organization"/>
    <property type="evidence" value="ECO:0007669"/>
    <property type="project" value="UniProtKB-KW"/>
</dbReference>
<dbReference type="SUPFAM" id="SSF56519">
    <property type="entry name" value="Penicillin binding protein dimerisation domain"/>
    <property type="match status" value="1"/>
</dbReference>
<dbReference type="Proteomes" id="UP000001311">
    <property type="component" value="Chromosome"/>
</dbReference>
<evidence type="ECO:0000256" key="11">
    <source>
        <dbReference type="ARBA" id="ARBA00022989"/>
    </source>
</evidence>
<dbReference type="Gene3D" id="3.30.1390.30">
    <property type="entry name" value="Penicillin-binding protein 2a, domain 3"/>
    <property type="match status" value="1"/>
</dbReference>
<evidence type="ECO:0000256" key="2">
    <source>
        <dbReference type="ARBA" id="ARBA00004236"/>
    </source>
</evidence>
<dbReference type="GO" id="GO:0009002">
    <property type="term" value="F:serine-type D-Ala-D-Ala carboxypeptidase activity"/>
    <property type="evidence" value="ECO:0007669"/>
    <property type="project" value="InterPro"/>
</dbReference>
<evidence type="ECO:0000256" key="1">
    <source>
        <dbReference type="ARBA" id="ARBA00004167"/>
    </source>
</evidence>
<keyword evidence="4" id="KW-0997">Cell inner membrane</keyword>
<dbReference type="GO" id="GO:0008360">
    <property type="term" value="P:regulation of cell shape"/>
    <property type="evidence" value="ECO:0007669"/>
    <property type="project" value="UniProtKB-KW"/>
</dbReference>
<organism evidence="17 18">
    <name type="scientific">Rickettsia massiliae (strain Mtu5)</name>
    <dbReference type="NCBI Taxonomy" id="416276"/>
    <lineage>
        <taxon>Bacteria</taxon>
        <taxon>Pseudomonadati</taxon>
        <taxon>Pseudomonadota</taxon>
        <taxon>Alphaproteobacteria</taxon>
        <taxon>Rickettsiales</taxon>
        <taxon>Rickettsiaceae</taxon>
        <taxon>Rickettsieae</taxon>
        <taxon>Rickettsia</taxon>
        <taxon>spotted fever group</taxon>
    </lineage>
</organism>
<dbReference type="Pfam" id="PF03717">
    <property type="entry name" value="PBP_dimer"/>
    <property type="match status" value="1"/>
</dbReference>
<dbReference type="GO" id="GO:0009252">
    <property type="term" value="P:peptidoglycan biosynthetic process"/>
    <property type="evidence" value="ECO:0007669"/>
    <property type="project" value="UniProtKB-KW"/>
</dbReference>
<evidence type="ECO:0000256" key="8">
    <source>
        <dbReference type="ARBA" id="ARBA00022801"/>
    </source>
</evidence>
<dbReference type="PANTHER" id="PTHR30627">
    <property type="entry name" value="PEPTIDOGLYCAN D,D-TRANSPEPTIDASE"/>
    <property type="match status" value="1"/>
</dbReference>
<keyword evidence="6" id="KW-0645">Protease</keyword>
<evidence type="ECO:0000256" key="14">
    <source>
        <dbReference type="SAM" id="Phobius"/>
    </source>
</evidence>
<evidence type="ECO:0000259" key="15">
    <source>
        <dbReference type="Pfam" id="PF00905"/>
    </source>
</evidence>
<keyword evidence="5" id="KW-0121">Carboxypeptidase</keyword>
<dbReference type="Gene3D" id="3.40.710.10">
    <property type="entry name" value="DD-peptidase/beta-lactamase superfamily"/>
    <property type="match status" value="1"/>
</dbReference>
<comment type="subcellular location">
    <subcellularLocation>
        <location evidence="2">Cell membrane</location>
    </subcellularLocation>
    <subcellularLocation>
        <location evidence="1">Membrane</location>
        <topology evidence="1">Single-pass membrane protein</topology>
    </subcellularLocation>
</comment>
<dbReference type="Pfam" id="PF00905">
    <property type="entry name" value="Transpeptidase"/>
    <property type="match status" value="1"/>
</dbReference>
<evidence type="ECO:0000313" key="17">
    <source>
        <dbReference type="EMBL" id="ABV84979.1"/>
    </source>
</evidence>
<evidence type="ECO:0000256" key="3">
    <source>
        <dbReference type="ARBA" id="ARBA00022475"/>
    </source>
</evidence>
<evidence type="ECO:0000256" key="5">
    <source>
        <dbReference type="ARBA" id="ARBA00022645"/>
    </source>
</evidence>
<feature type="domain" description="Penicillin-binding protein dimerisation" evidence="16">
    <location>
        <begin position="64"/>
        <end position="234"/>
    </location>
</feature>
<reference evidence="17 18" key="1">
    <citation type="journal article" date="2007" name="Genome Res.">
        <title>Lateral gene transfer between obligate intracellular bacteria: evidence from the Rickettsia massiliae genome.</title>
        <authorList>
            <person name="Blanc G."/>
            <person name="Ogata H."/>
            <person name="Robert C."/>
            <person name="Audic S."/>
            <person name="Claverie J.-M."/>
            <person name="Raoult D."/>
        </authorList>
    </citation>
    <scope>NUCLEOTIDE SEQUENCE [LARGE SCALE GENOMIC DNA]</scope>
    <source>
        <strain evidence="18">Mtu5</strain>
    </source>
</reference>
<dbReference type="EMBL" id="CP000683">
    <property type="protein sequence ID" value="ABV84979.1"/>
    <property type="molecule type" value="Genomic_DNA"/>
</dbReference>
<keyword evidence="12 14" id="KW-0472">Membrane</keyword>
<name>A8F243_RICM5</name>
<evidence type="ECO:0000256" key="9">
    <source>
        <dbReference type="ARBA" id="ARBA00022960"/>
    </source>
</evidence>
<evidence type="ECO:0000256" key="10">
    <source>
        <dbReference type="ARBA" id="ARBA00022984"/>
    </source>
</evidence>
<evidence type="ECO:0000256" key="12">
    <source>
        <dbReference type="ARBA" id="ARBA00023136"/>
    </source>
</evidence>
<dbReference type="InterPro" id="IPR001460">
    <property type="entry name" value="PCN-bd_Tpept"/>
</dbReference>
<accession>A8F243</accession>
<evidence type="ECO:0000256" key="13">
    <source>
        <dbReference type="ARBA" id="ARBA00023316"/>
    </source>
</evidence>
<evidence type="ECO:0000256" key="6">
    <source>
        <dbReference type="ARBA" id="ARBA00022670"/>
    </source>
</evidence>